<feature type="transmembrane region" description="Helical" evidence="8">
    <location>
        <begin position="380"/>
        <end position="403"/>
    </location>
</feature>
<dbReference type="GO" id="GO:0009705">
    <property type="term" value="C:plant-type vacuole membrane"/>
    <property type="evidence" value="ECO:0007669"/>
    <property type="project" value="EnsemblPlants"/>
</dbReference>
<evidence type="ECO:0000256" key="6">
    <source>
        <dbReference type="ARBA" id="ARBA00023136"/>
    </source>
</evidence>
<dbReference type="OMA" id="ETGWRWM"/>
<dbReference type="InterPro" id="IPR005829">
    <property type="entry name" value="Sugar_transporter_CS"/>
</dbReference>
<feature type="transmembrane region" description="Helical" evidence="8">
    <location>
        <begin position="415"/>
        <end position="436"/>
    </location>
</feature>
<feature type="transmembrane region" description="Helical" evidence="8">
    <location>
        <begin position="442"/>
        <end position="470"/>
    </location>
</feature>
<dbReference type="EMBL" id="CM007389">
    <property type="protein sequence ID" value="ONK57808.1"/>
    <property type="molecule type" value="Genomic_DNA"/>
</dbReference>
<feature type="transmembrane region" description="Helical" evidence="8">
    <location>
        <begin position="193"/>
        <end position="215"/>
    </location>
</feature>
<dbReference type="Gramene" id="ONK57808">
    <property type="protein sequence ID" value="ONK57808"/>
    <property type="gene ID" value="A4U43_C09F4300"/>
</dbReference>
<sequence length="506" mass="55149">MTIMSMPSSSGSNLDPSRGRSLSYFSNSYGPRARRHRRRAAHRRRRSFVCYDTGVISGALLYIKDDFPLVKESSFLQETIVSMAIFGAIIGAAWGGWVNDAYGRKKATLLADMIFAIGSFIMCAAPDPYVLILGRLLVGLGVGIASVTAPVYIAEASPSEIRGALVSTNVLMITGGQFISYLVNLAFTEVAGTWRWMLGVAALPAIIQFFLMLLLPESPRWLFRKNEKAKAIAILSKIYDFERLNEEIDILSSASELDIFRKTKPGCLDVFRSKEMRLAFFAGAGLQAFQQFTGINTVMYYSPTIVQMAGFSSNQLALLLSLIVASMNAAGTIVGIFLIDRCGRRKLVLTSLFGVFISLLLLGFSFSVESSAISSNLKASYGWLAVAGLALYILFFSPGMGPVPWAVNSEIYPEAYRGICGGMSATVNWVSNLIVAQSFLSIIGLVGTSVTFFIIAGITVLAFAFVIAFVPETKGLSFEEVDRLWKERAWGPAGGNYRQSLLDSEA</sequence>
<dbReference type="PROSITE" id="PS00217">
    <property type="entry name" value="SUGAR_TRANSPORT_2"/>
    <property type="match status" value="1"/>
</dbReference>
<feature type="transmembrane region" description="Helical" evidence="8">
    <location>
        <begin position="278"/>
        <end position="301"/>
    </location>
</feature>
<accession>A0A5P1E5I6</accession>
<dbReference type="PANTHER" id="PTHR48020">
    <property type="entry name" value="PROTON MYO-INOSITOL COTRANSPORTER"/>
    <property type="match status" value="1"/>
</dbReference>
<evidence type="ECO:0000256" key="3">
    <source>
        <dbReference type="ARBA" id="ARBA00022448"/>
    </source>
</evidence>
<comment type="subcellular location">
    <subcellularLocation>
        <location evidence="1">Membrane</location>
        <topology evidence="1">Multi-pass membrane protein</topology>
    </subcellularLocation>
</comment>
<evidence type="ECO:0000256" key="1">
    <source>
        <dbReference type="ARBA" id="ARBA00004141"/>
    </source>
</evidence>
<dbReference type="InterPro" id="IPR005828">
    <property type="entry name" value="MFS_sugar_transport-like"/>
</dbReference>
<dbReference type="AlphaFoldDB" id="A0A5P1E5I6"/>
<dbReference type="InterPro" id="IPR003663">
    <property type="entry name" value="Sugar/inositol_transpt"/>
</dbReference>
<dbReference type="PANTHER" id="PTHR48020:SF12">
    <property type="entry name" value="PROTON MYO-INOSITOL COTRANSPORTER"/>
    <property type="match status" value="1"/>
</dbReference>
<dbReference type="Proteomes" id="UP000243459">
    <property type="component" value="Chromosome 9"/>
</dbReference>
<evidence type="ECO:0000313" key="10">
    <source>
        <dbReference type="EMBL" id="ONK57808.1"/>
    </source>
</evidence>
<evidence type="ECO:0000256" key="7">
    <source>
        <dbReference type="RuleBase" id="RU003346"/>
    </source>
</evidence>
<dbReference type="Pfam" id="PF00083">
    <property type="entry name" value="Sugar_tr"/>
    <property type="match status" value="1"/>
</dbReference>
<keyword evidence="6 8" id="KW-0472">Membrane</keyword>
<dbReference type="CDD" id="cd17360">
    <property type="entry name" value="MFS_HMIT_like"/>
    <property type="match status" value="1"/>
</dbReference>
<evidence type="ECO:0000256" key="8">
    <source>
        <dbReference type="SAM" id="Phobius"/>
    </source>
</evidence>
<keyword evidence="11" id="KW-1185">Reference proteome</keyword>
<reference evidence="11" key="1">
    <citation type="journal article" date="2017" name="Nat. Commun.">
        <title>The asparagus genome sheds light on the origin and evolution of a young Y chromosome.</title>
        <authorList>
            <person name="Harkess A."/>
            <person name="Zhou J."/>
            <person name="Xu C."/>
            <person name="Bowers J.E."/>
            <person name="Van der Hulst R."/>
            <person name="Ayyampalayam S."/>
            <person name="Mercati F."/>
            <person name="Riccardi P."/>
            <person name="McKain M.R."/>
            <person name="Kakrana A."/>
            <person name="Tang H."/>
            <person name="Ray J."/>
            <person name="Groenendijk J."/>
            <person name="Arikit S."/>
            <person name="Mathioni S.M."/>
            <person name="Nakano M."/>
            <person name="Shan H."/>
            <person name="Telgmann-Rauber A."/>
            <person name="Kanno A."/>
            <person name="Yue Z."/>
            <person name="Chen H."/>
            <person name="Li W."/>
            <person name="Chen Y."/>
            <person name="Xu X."/>
            <person name="Zhang Y."/>
            <person name="Luo S."/>
            <person name="Chen H."/>
            <person name="Gao J."/>
            <person name="Mao Z."/>
            <person name="Pires J.C."/>
            <person name="Luo M."/>
            <person name="Kudrna D."/>
            <person name="Wing R.A."/>
            <person name="Meyers B.C."/>
            <person name="Yi K."/>
            <person name="Kong H."/>
            <person name="Lavrijsen P."/>
            <person name="Sunseri F."/>
            <person name="Falavigna A."/>
            <person name="Ye Y."/>
            <person name="Leebens-Mack J.H."/>
            <person name="Chen G."/>
        </authorList>
    </citation>
    <scope>NUCLEOTIDE SEQUENCE [LARGE SCALE GENOMIC DNA]</scope>
    <source>
        <strain evidence="11">cv. DH0086</strain>
    </source>
</reference>
<dbReference type="InterPro" id="IPR036259">
    <property type="entry name" value="MFS_trans_sf"/>
</dbReference>
<feature type="transmembrane region" description="Helical" evidence="8">
    <location>
        <begin position="47"/>
        <end position="63"/>
    </location>
</feature>
<dbReference type="GO" id="GO:0005366">
    <property type="term" value="F:myo-inositol:proton symporter activity"/>
    <property type="evidence" value="ECO:0007669"/>
    <property type="project" value="EnsemblPlants"/>
</dbReference>
<evidence type="ECO:0000313" key="11">
    <source>
        <dbReference type="Proteomes" id="UP000243459"/>
    </source>
</evidence>
<dbReference type="SUPFAM" id="SSF103473">
    <property type="entry name" value="MFS general substrate transporter"/>
    <property type="match status" value="1"/>
</dbReference>
<evidence type="ECO:0000256" key="2">
    <source>
        <dbReference type="ARBA" id="ARBA00010992"/>
    </source>
</evidence>
<feature type="transmembrane region" description="Helical" evidence="8">
    <location>
        <begin position="75"/>
        <end position="97"/>
    </location>
</feature>
<organism evidence="10 11">
    <name type="scientific">Asparagus officinalis</name>
    <name type="common">Garden asparagus</name>
    <dbReference type="NCBI Taxonomy" id="4686"/>
    <lineage>
        <taxon>Eukaryota</taxon>
        <taxon>Viridiplantae</taxon>
        <taxon>Streptophyta</taxon>
        <taxon>Embryophyta</taxon>
        <taxon>Tracheophyta</taxon>
        <taxon>Spermatophyta</taxon>
        <taxon>Magnoliopsida</taxon>
        <taxon>Liliopsida</taxon>
        <taxon>Asparagales</taxon>
        <taxon>Asparagaceae</taxon>
        <taxon>Asparagoideae</taxon>
        <taxon>Asparagus</taxon>
    </lineage>
</organism>
<name>A0A5P1E5I6_ASPOF</name>
<comment type="similarity">
    <text evidence="2 7">Belongs to the major facilitator superfamily. Sugar transporter (TC 2.A.1.1) family.</text>
</comment>
<feature type="transmembrane region" description="Helical" evidence="8">
    <location>
        <begin position="165"/>
        <end position="187"/>
    </location>
</feature>
<feature type="transmembrane region" description="Helical" evidence="8">
    <location>
        <begin position="316"/>
        <end position="340"/>
    </location>
</feature>
<protein>
    <recommendedName>
        <fullName evidence="9">Major facilitator superfamily (MFS) profile domain-containing protein</fullName>
    </recommendedName>
</protein>
<dbReference type="NCBIfam" id="TIGR00879">
    <property type="entry name" value="SP"/>
    <property type="match status" value="1"/>
</dbReference>
<feature type="transmembrane region" description="Helical" evidence="8">
    <location>
        <begin position="109"/>
        <end position="126"/>
    </location>
</feature>
<proteinExistence type="inferred from homology"/>
<feature type="domain" description="Major facilitator superfamily (MFS) profile" evidence="9">
    <location>
        <begin position="38"/>
        <end position="474"/>
    </location>
</feature>
<dbReference type="PRINTS" id="PR00171">
    <property type="entry name" value="SUGRTRNSPORT"/>
</dbReference>
<keyword evidence="3 7" id="KW-0813">Transport</keyword>
<keyword evidence="4 8" id="KW-0812">Transmembrane</keyword>
<evidence type="ECO:0000256" key="5">
    <source>
        <dbReference type="ARBA" id="ARBA00022989"/>
    </source>
</evidence>
<gene>
    <name evidence="10" type="ORF">A4U43_C09F4300</name>
</gene>
<dbReference type="InterPro" id="IPR020846">
    <property type="entry name" value="MFS_dom"/>
</dbReference>
<feature type="transmembrane region" description="Helical" evidence="8">
    <location>
        <begin position="132"/>
        <end position="153"/>
    </location>
</feature>
<dbReference type="InterPro" id="IPR050814">
    <property type="entry name" value="Myo-inositol_Transporter"/>
</dbReference>
<evidence type="ECO:0000256" key="4">
    <source>
        <dbReference type="ARBA" id="ARBA00022692"/>
    </source>
</evidence>
<keyword evidence="5 8" id="KW-1133">Transmembrane helix</keyword>
<evidence type="ECO:0000259" key="9">
    <source>
        <dbReference type="PROSITE" id="PS50850"/>
    </source>
</evidence>
<dbReference type="FunFam" id="1.20.1250.20:FF:000073">
    <property type="entry name" value="MFS myo-inositol transporter, putative"/>
    <property type="match status" value="1"/>
</dbReference>
<dbReference type="PROSITE" id="PS50850">
    <property type="entry name" value="MFS"/>
    <property type="match status" value="1"/>
</dbReference>
<dbReference type="Gene3D" id="1.20.1250.20">
    <property type="entry name" value="MFS general substrate transporter like domains"/>
    <property type="match status" value="1"/>
</dbReference>
<feature type="transmembrane region" description="Helical" evidence="8">
    <location>
        <begin position="347"/>
        <end position="368"/>
    </location>
</feature>